<sequence length="194" mass="21725">MDALIAKEIDHHSIGTANCKKKTNLSNDDLQIEDHIFNKLQKKLLDLNGSLILNYFSVTFTEVIVGERRTTCHTEPFNKTTNMFCETSKFVETSNYCIACGSVSGFALISGRGTTRRRLKMCLSFCSSMSSTSYLFVAALNCTTSANIQFSSSSVIFTKAATISPTFIVLITDTFFFNLVHKTVQRFQTFLKDQ</sequence>
<keyword evidence="1" id="KW-0812">Transmembrane</keyword>
<keyword evidence="1" id="KW-0472">Membrane</keyword>
<dbReference type="AlphaFoldDB" id="A0A7R9I028"/>
<feature type="transmembrane region" description="Helical" evidence="1">
    <location>
        <begin position="121"/>
        <end position="140"/>
    </location>
</feature>
<evidence type="ECO:0000313" key="2">
    <source>
        <dbReference type="EMBL" id="CAD7442573.1"/>
    </source>
</evidence>
<evidence type="ECO:0000256" key="1">
    <source>
        <dbReference type="SAM" id="Phobius"/>
    </source>
</evidence>
<proteinExistence type="predicted"/>
<accession>A0A7R9I028</accession>
<keyword evidence="1" id="KW-1133">Transmembrane helix</keyword>
<feature type="transmembrane region" description="Helical" evidence="1">
    <location>
        <begin position="160"/>
        <end position="180"/>
    </location>
</feature>
<gene>
    <name evidence="2" type="ORF">TBIB3V08_LOCUS5001</name>
</gene>
<organism evidence="2">
    <name type="scientific">Timema bartmani</name>
    <dbReference type="NCBI Taxonomy" id="61472"/>
    <lineage>
        <taxon>Eukaryota</taxon>
        <taxon>Metazoa</taxon>
        <taxon>Ecdysozoa</taxon>
        <taxon>Arthropoda</taxon>
        <taxon>Hexapoda</taxon>
        <taxon>Insecta</taxon>
        <taxon>Pterygota</taxon>
        <taxon>Neoptera</taxon>
        <taxon>Polyneoptera</taxon>
        <taxon>Phasmatodea</taxon>
        <taxon>Timematodea</taxon>
        <taxon>Timematoidea</taxon>
        <taxon>Timematidae</taxon>
        <taxon>Timema</taxon>
    </lineage>
</organism>
<protein>
    <submittedName>
        <fullName evidence="2">Uncharacterized protein</fullName>
    </submittedName>
</protein>
<reference evidence="2" key="1">
    <citation type="submission" date="2020-11" db="EMBL/GenBank/DDBJ databases">
        <authorList>
            <person name="Tran Van P."/>
        </authorList>
    </citation>
    <scope>NUCLEOTIDE SEQUENCE</scope>
</reference>
<name>A0A7R9I028_9NEOP</name>
<dbReference type="EMBL" id="OD565772">
    <property type="protein sequence ID" value="CAD7442573.1"/>
    <property type="molecule type" value="Genomic_DNA"/>
</dbReference>